<dbReference type="CDD" id="cd03215">
    <property type="entry name" value="ABC_Carb_Monos_II"/>
    <property type="match status" value="1"/>
</dbReference>
<evidence type="ECO:0000256" key="7">
    <source>
        <dbReference type="ARBA" id="ARBA00022741"/>
    </source>
</evidence>
<keyword evidence="8 11" id="KW-0067">ATP-binding</keyword>
<reference evidence="13 14" key="1">
    <citation type="submission" date="2013-04" db="EMBL/GenBank/DDBJ databases">
        <title>The Genome Sequence of Treponema maltophilum ATCC 51939.</title>
        <authorList>
            <consortium name="The Broad Institute Genomics Platform"/>
            <person name="Earl A."/>
            <person name="Ward D."/>
            <person name="Feldgarden M."/>
            <person name="Gevers D."/>
            <person name="Leonetti C."/>
            <person name="Blanton J.M."/>
            <person name="Dewhirst F.E."/>
            <person name="Izard J."/>
            <person name="Walker B."/>
            <person name="Young S."/>
            <person name="Zeng Q."/>
            <person name="Gargeya S."/>
            <person name="Fitzgerald M."/>
            <person name="Haas B."/>
            <person name="Abouelleil A."/>
            <person name="Allen A.W."/>
            <person name="Alvarado L."/>
            <person name="Arachchi H.M."/>
            <person name="Berlin A.M."/>
            <person name="Chapman S.B."/>
            <person name="Gainer-Dewar J."/>
            <person name="Goldberg J."/>
            <person name="Griggs A."/>
            <person name="Gujja S."/>
            <person name="Hansen M."/>
            <person name="Howarth C."/>
            <person name="Imamovic A."/>
            <person name="Ireland A."/>
            <person name="Larimer J."/>
            <person name="McCowan C."/>
            <person name="Murphy C."/>
            <person name="Pearson M."/>
            <person name="Poon T.W."/>
            <person name="Priest M."/>
            <person name="Roberts A."/>
            <person name="Saif S."/>
            <person name="Shea T."/>
            <person name="Sisk P."/>
            <person name="Sykes S."/>
            <person name="Wortman J."/>
            <person name="Nusbaum C."/>
            <person name="Birren B."/>
        </authorList>
    </citation>
    <scope>NUCLEOTIDE SEQUENCE [LARGE SCALE GENOMIC DNA]</scope>
    <source>
        <strain evidence="13 14">ATCC 51939</strain>
    </source>
</reference>
<dbReference type="InterPro" id="IPR017871">
    <property type="entry name" value="ABC_transporter-like_CS"/>
</dbReference>
<dbReference type="Pfam" id="PF00005">
    <property type="entry name" value="ABC_tran"/>
    <property type="match status" value="2"/>
</dbReference>
<dbReference type="eggNOG" id="COG1129">
    <property type="taxonomic scope" value="Bacteria"/>
</dbReference>
<evidence type="ECO:0000256" key="9">
    <source>
        <dbReference type="ARBA" id="ARBA00022967"/>
    </source>
</evidence>
<dbReference type="GO" id="GO:0005524">
    <property type="term" value="F:ATP binding"/>
    <property type="evidence" value="ECO:0007669"/>
    <property type="project" value="UniProtKB-UniRule"/>
</dbReference>
<dbReference type="PATRIC" id="fig|1125699.3.peg.1712"/>
<dbReference type="SUPFAM" id="SSF52540">
    <property type="entry name" value="P-loop containing nucleoside triphosphate hydrolases"/>
    <property type="match status" value="2"/>
</dbReference>
<evidence type="ECO:0000256" key="3">
    <source>
        <dbReference type="ARBA" id="ARBA00022448"/>
    </source>
</evidence>
<dbReference type="FunFam" id="3.40.50.300:FF:000126">
    <property type="entry name" value="Galactose/methyl galactoside import ATP-binding protein MglA"/>
    <property type="match status" value="1"/>
</dbReference>
<dbReference type="InterPro" id="IPR003439">
    <property type="entry name" value="ABC_transporter-like_ATP-bd"/>
</dbReference>
<organism evidence="13 14">
    <name type="scientific">Treponema maltophilum ATCC 51939</name>
    <dbReference type="NCBI Taxonomy" id="1125699"/>
    <lineage>
        <taxon>Bacteria</taxon>
        <taxon>Pseudomonadati</taxon>
        <taxon>Spirochaetota</taxon>
        <taxon>Spirochaetia</taxon>
        <taxon>Spirochaetales</taxon>
        <taxon>Treponemataceae</taxon>
        <taxon>Treponema</taxon>
    </lineage>
</organism>
<dbReference type="InterPro" id="IPR050107">
    <property type="entry name" value="ABC_carbohydrate_import_ATPase"/>
</dbReference>
<comment type="function">
    <text evidence="11">Part of an ABC transporter complex involved in carbohydrate import. Could be involved in ribose, galactose and/or methyl galactoside import. Responsible for energy coupling to the transport system.</text>
</comment>
<evidence type="ECO:0000256" key="8">
    <source>
        <dbReference type="ARBA" id="ARBA00022840"/>
    </source>
</evidence>
<dbReference type="PANTHER" id="PTHR43790:SF7">
    <property type="entry name" value="GALACTOSE_METHYL GALACTOSIDE IMPORT ATP-BINDING PROTEIN MGLA"/>
    <property type="match status" value="1"/>
</dbReference>
<keyword evidence="4 11" id="KW-1003">Cell membrane</keyword>
<comment type="similarity">
    <text evidence="11">Belongs to the ABC transporter superfamily.</text>
</comment>
<comment type="catalytic activity">
    <reaction evidence="11">
        <text>D-galactose(out) + ATP + H2O = D-galactose(in) + ADP + phosphate + H(+)</text>
        <dbReference type="Rhea" id="RHEA:60156"/>
        <dbReference type="ChEBI" id="CHEBI:4139"/>
        <dbReference type="ChEBI" id="CHEBI:15377"/>
        <dbReference type="ChEBI" id="CHEBI:15378"/>
        <dbReference type="ChEBI" id="CHEBI:30616"/>
        <dbReference type="ChEBI" id="CHEBI:43474"/>
        <dbReference type="ChEBI" id="CHEBI:456216"/>
        <dbReference type="EC" id="7.5.2.11"/>
    </reaction>
</comment>
<dbReference type="GO" id="GO:0005886">
    <property type="term" value="C:plasma membrane"/>
    <property type="evidence" value="ECO:0007669"/>
    <property type="project" value="UniProtKB-SubCell"/>
</dbReference>
<dbReference type="InterPro" id="IPR027417">
    <property type="entry name" value="P-loop_NTPase"/>
</dbReference>
<dbReference type="OrthoDB" id="304830at2"/>
<dbReference type="HOGENOM" id="CLU_000604_92_3_12"/>
<dbReference type="SMART" id="SM00382">
    <property type="entry name" value="AAA"/>
    <property type="match status" value="2"/>
</dbReference>
<evidence type="ECO:0000259" key="12">
    <source>
        <dbReference type="PROSITE" id="PS50893"/>
    </source>
</evidence>
<dbReference type="RefSeq" id="WP_016525962.1">
    <property type="nucleotide sequence ID" value="NZ_KE332518.1"/>
</dbReference>
<dbReference type="Proteomes" id="UP000014541">
    <property type="component" value="Unassembled WGS sequence"/>
</dbReference>
<dbReference type="InterPro" id="IPR003593">
    <property type="entry name" value="AAA+_ATPase"/>
</dbReference>
<evidence type="ECO:0000313" key="14">
    <source>
        <dbReference type="Proteomes" id="UP000014541"/>
    </source>
</evidence>
<evidence type="ECO:0000256" key="10">
    <source>
        <dbReference type="ARBA" id="ARBA00023136"/>
    </source>
</evidence>
<evidence type="ECO:0000256" key="11">
    <source>
        <dbReference type="RuleBase" id="RU367029"/>
    </source>
</evidence>
<dbReference type="GO" id="GO:0015749">
    <property type="term" value="P:monosaccharide transmembrane transport"/>
    <property type="evidence" value="ECO:0007669"/>
    <property type="project" value="UniProtKB-ARBA"/>
</dbReference>
<keyword evidence="3 11" id="KW-0813">Transport</keyword>
<dbReference type="Gene3D" id="3.40.50.300">
    <property type="entry name" value="P-loop containing nucleotide triphosphate hydrolases"/>
    <property type="match status" value="2"/>
</dbReference>
<comment type="caution">
    <text evidence="13">The sequence shown here is derived from an EMBL/GenBank/DDBJ whole genome shotgun (WGS) entry which is preliminary data.</text>
</comment>
<dbReference type="EMBL" id="ATFF01000006">
    <property type="protein sequence ID" value="EPF31351.1"/>
    <property type="molecule type" value="Genomic_DNA"/>
</dbReference>
<sequence length="506" mass="56698">MNTADPLLEVKNITKVFPGVIALEDVGMEVRRGEVHALIGENGAGKSTLMKCIIGMYRPTKGEIFFEGKKRDIGTTKQALDLGISMIHQELSPVLHRPIMENIWLGREPLNKFGFVDHKKMYEDTLELLLSIDMQDDPKTLMRDLTVAKIQMVEILKAVSYDAKLIIMDEPTSSLTNHEVEDLFQVIRRLKSQNRSIIYISHKMDEIFEIADRVTIFRDGKYIKTADTSGISMDEIINLMVGRDVSGLFQKQTTEPGQVILEVQNLSSGKKFKDVSFTLKKGEILGFAGLVGAGRTEVVETLFGVRPKTSGRILLNGEEVRIGNARDAIGHKMALLTEERRETGIFPVLSVDYNMVVANMKKYLRKSGFLNFKMVKEDCDKYVRDINIKTPSLSQQIQFLSGGNQQKVLVARWLLTSPDILFMDEPTRGIDVGAKTEIYKLIEKLAQSGKSIIMVSSELPEIIGLSDRIVVFHEGSVTAILERSDGFTQENIMTYATGAQKQESVA</sequence>
<accession>S3K333</accession>
<evidence type="ECO:0000313" key="13">
    <source>
        <dbReference type="EMBL" id="EPF31351.1"/>
    </source>
</evidence>
<evidence type="ECO:0000256" key="2">
    <source>
        <dbReference type="ARBA" id="ARBA00004533"/>
    </source>
</evidence>
<dbReference type="PROSITE" id="PS50893">
    <property type="entry name" value="ABC_TRANSPORTER_2"/>
    <property type="match status" value="2"/>
</dbReference>
<dbReference type="AlphaFoldDB" id="S3K333"/>
<evidence type="ECO:0000256" key="4">
    <source>
        <dbReference type="ARBA" id="ARBA00022475"/>
    </source>
</evidence>
<comment type="subcellular location">
    <subcellularLocation>
        <location evidence="2">Cell inner membrane</location>
    </subcellularLocation>
    <subcellularLocation>
        <location evidence="1 11">Cell membrane</location>
        <topology evidence="1 11">Peripheral membrane protein</topology>
    </subcellularLocation>
</comment>
<dbReference type="CDD" id="cd03216">
    <property type="entry name" value="ABC_Carb_Monos_I"/>
    <property type="match status" value="1"/>
</dbReference>
<keyword evidence="10 11" id="KW-0472">Membrane</keyword>
<keyword evidence="5 11" id="KW-0762">Sugar transport</keyword>
<dbReference type="PROSITE" id="PS00211">
    <property type="entry name" value="ABC_TRANSPORTER_1"/>
    <property type="match status" value="1"/>
</dbReference>
<gene>
    <name evidence="13" type="ORF">HMPREF9194_01697</name>
</gene>
<dbReference type="EC" id="7.5.2.11" evidence="11"/>
<dbReference type="PANTHER" id="PTHR43790">
    <property type="entry name" value="CARBOHYDRATE TRANSPORT ATP-BINDING PROTEIN MG119-RELATED"/>
    <property type="match status" value="1"/>
</dbReference>
<dbReference type="STRING" id="1125699.HMPREF9194_01697"/>
<feature type="domain" description="ABC transporter" evidence="12">
    <location>
        <begin position="254"/>
        <end position="499"/>
    </location>
</feature>
<feature type="domain" description="ABC transporter" evidence="12">
    <location>
        <begin position="8"/>
        <end position="244"/>
    </location>
</feature>
<dbReference type="GO" id="GO:0016887">
    <property type="term" value="F:ATP hydrolysis activity"/>
    <property type="evidence" value="ECO:0007669"/>
    <property type="project" value="InterPro"/>
</dbReference>
<name>S3K333_TREMA</name>
<protein>
    <recommendedName>
        <fullName evidence="11">Ribose/galactose/methyl galactoside import ATP-binding protein</fullName>
        <ecNumber evidence="11">7.5.2.11</ecNumber>
    </recommendedName>
</protein>
<proteinExistence type="inferred from homology"/>
<evidence type="ECO:0000256" key="1">
    <source>
        <dbReference type="ARBA" id="ARBA00004202"/>
    </source>
</evidence>
<keyword evidence="9 11" id="KW-1278">Translocase</keyword>
<evidence type="ECO:0000256" key="5">
    <source>
        <dbReference type="ARBA" id="ARBA00022597"/>
    </source>
</evidence>
<dbReference type="FunFam" id="3.40.50.300:FF:000127">
    <property type="entry name" value="Ribose import ATP-binding protein RbsA"/>
    <property type="match status" value="1"/>
</dbReference>
<dbReference type="GO" id="GO:0043211">
    <property type="term" value="F:ABC-type carbohydrate transporter activity"/>
    <property type="evidence" value="ECO:0007669"/>
    <property type="project" value="UniProtKB-UniRule"/>
</dbReference>
<evidence type="ECO:0000256" key="6">
    <source>
        <dbReference type="ARBA" id="ARBA00022737"/>
    </source>
</evidence>
<keyword evidence="7 11" id="KW-0547">Nucleotide-binding</keyword>
<keyword evidence="6" id="KW-0677">Repeat</keyword>
<keyword evidence="14" id="KW-1185">Reference proteome</keyword>